<proteinExistence type="predicted"/>
<dbReference type="PANTHER" id="PTHR24413">
    <property type="entry name" value="SPECKLE-TYPE POZ PROTEIN"/>
    <property type="match status" value="1"/>
</dbReference>
<dbReference type="Gene3D" id="3.30.710.10">
    <property type="entry name" value="Potassium Channel Kv1.1, Chain A"/>
    <property type="match status" value="1"/>
</dbReference>
<dbReference type="Proteomes" id="UP001497382">
    <property type="component" value="Unassembled WGS sequence"/>
</dbReference>
<dbReference type="AlphaFoldDB" id="A0AAV2A6D4"/>
<evidence type="ECO:0000313" key="2">
    <source>
        <dbReference type="Proteomes" id="UP001497382"/>
    </source>
</evidence>
<keyword evidence="2" id="KW-1185">Reference proteome</keyword>
<evidence type="ECO:0000313" key="1">
    <source>
        <dbReference type="EMBL" id="CAL1279459.1"/>
    </source>
</evidence>
<gene>
    <name evidence="1" type="ORF">LARSCL_LOCUS10373</name>
</gene>
<dbReference type="Gene3D" id="1.25.40.420">
    <property type="match status" value="1"/>
</dbReference>
<organism evidence="1 2">
    <name type="scientific">Larinioides sclopetarius</name>
    <dbReference type="NCBI Taxonomy" id="280406"/>
    <lineage>
        <taxon>Eukaryota</taxon>
        <taxon>Metazoa</taxon>
        <taxon>Ecdysozoa</taxon>
        <taxon>Arthropoda</taxon>
        <taxon>Chelicerata</taxon>
        <taxon>Arachnida</taxon>
        <taxon>Araneae</taxon>
        <taxon>Araneomorphae</taxon>
        <taxon>Entelegynae</taxon>
        <taxon>Araneoidea</taxon>
        <taxon>Araneidae</taxon>
        <taxon>Larinioides</taxon>
    </lineage>
</organism>
<sequence>MLEQDIIFKFVGSDCTYMLAVDSSPVKVYRNNMVDLLDYVVNFYFEIQTAQELYYAADKYELQGLKNICNKILVNNLDTNNAIDVLLGHKHSDSELKYTSIKFIAENAQEIQYKKEWMVFMKNYLN</sequence>
<reference evidence="1 2" key="1">
    <citation type="submission" date="2024-04" db="EMBL/GenBank/DDBJ databases">
        <authorList>
            <person name="Rising A."/>
            <person name="Reimegard J."/>
            <person name="Sonavane S."/>
            <person name="Akerstrom W."/>
            <person name="Nylinder S."/>
            <person name="Hedman E."/>
            <person name="Kallberg Y."/>
        </authorList>
    </citation>
    <scope>NUCLEOTIDE SEQUENCE [LARGE SCALE GENOMIC DNA]</scope>
</reference>
<dbReference type="InterPro" id="IPR011333">
    <property type="entry name" value="SKP1/BTB/POZ_sf"/>
</dbReference>
<dbReference type="EMBL" id="CAXIEN010000122">
    <property type="protein sequence ID" value="CAL1279459.1"/>
    <property type="molecule type" value="Genomic_DNA"/>
</dbReference>
<comment type="caution">
    <text evidence="1">The sequence shown here is derived from an EMBL/GenBank/DDBJ whole genome shotgun (WGS) entry which is preliminary data.</text>
</comment>
<accession>A0AAV2A6D4</accession>
<protein>
    <submittedName>
        <fullName evidence="1">Uncharacterized protein</fullName>
    </submittedName>
</protein>
<name>A0AAV2A6D4_9ARAC</name>